<keyword evidence="1" id="KW-1133">Transmembrane helix</keyword>
<evidence type="ECO:0000256" key="1">
    <source>
        <dbReference type="SAM" id="Phobius"/>
    </source>
</evidence>
<protein>
    <submittedName>
        <fullName evidence="2">Uncharacterized protein</fullName>
    </submittedName>
</protein>
<accession>A0A0A6VST3</accession>
<feature type="transmembrane region" description="Helical" evidence="1">
    <location>
        <begin position="27"/>
        <end position="53"/>
    </location>
</feature>
<dbReference type="AlphaFoldDB" id="A0A0A6VST3"/>
<evidence type="ECO:0000313" key="2">
    <source>
        <dbReference type="EMBL" id="KHD96854.1"/>
    </source>
</evidence>
<feature type="transmembrane region" description="Helical" evidence="1">
    <location>
        <begin position="112"/>
        <end position="137"/>
    </location>
</feature>
<gene>
    <name evidence="2" type="ORF">GY22_13530</name>
</gene>
<proteinExistence type="predicted"/>
<comment type="caution">
    <text evidence="2">The sequence shown here is derived from an EMBL/GenBank/DDBJ whole genome shotgun (WGS) entry which is preliminary data.</text>
</comment>
<dbReference type="Proteomes" id="UP000030466">
    <property type="component" value="Unassembled WGS sequence"/>
</dbReference>
<evidence type="ECO:0000313" key="3">
    <source>
        <dbReference type="Proteomes" id="UP000030466"/>
    </source>
</evidence>
<feature type="transmembrane region" description="Helical" evidence="1">
    <location>
        <begin position="143"/>
        <end position="160"/>
    </location>
</feature>
<sequence length="184" mass="18567">MLVGLGVISCAVWIARGFTIYFASPSSGAVVGAGIGIGLLLVLYSIVLVPLALGREWAPALGAVFAGLAVAGALAELAGSAGSPNLPVVGLDLAFVLINIAWIKLEHEDSGWVGLLTCVVTGLLVGVELVVIVARGAPGLGEVLPRLLVLVGAAFLAVAIRRHWNRADKDDDPSTADGALGEGG</sequence>
<reference evidence="2 3" key="1">
    <citation type="journal article" date="2003" name="Int. J. Syst. Evol. Microbiol.">
        <title>Kocuria polaris sp. nov., an orange-pigmented psychrophilic bacterium isolated from an Antarctic cyanobacterial mat sample.</title>
        <authorList>
            <person name="Reddy G.S."/>
            <person name="Prakash J.S."/>
            <person name="Prabahar V."/>
            <person name="Matsumoto G.I."/>
            <person name="Stackebrandt E."/>
            <person name="Shivaji S."/>
        </authorList>
    </citation>
    <scope>NUCLEOTIDE SEQUENCE [LARGE SCALE GENOMIC DNA]</scope>
    <source>
        <strain evidence="2 3">CMS 76or</strain>
    </source>
</reference>
<keyword evidence="1" id="KW-0472">Membrane</keyword>
<dbReference type="EMBL" id="JSUH01000012">
    <property type="protein sequence ID" value="KHD96854.1"/>
    <property type="molecule type" value="Genomic_DNA"/>
</dbReference>
<keyword evidence="1" id="KW-0812">Transmembrane</keyword>
<feature type="transmembrane region" description="Helical" evidence="1">
    <location>
        <begin position="60"/>
        <end position="80"/>
    </location>
</feature>
<name>A0A0A6VST3_KOCRO</name>
<organism evidence="2 3">
    <name type="scientific">Kocuria rosea subsp. polaris</name>
    <dbReference type="NCBI Taxonomy" id="136273"/>
    <lineage>
        <taxon>Bacteria</taxon>
        <taxon>Bacillati</taxon>
        <taxon>Actinomycetota</taxon>
        <taxon>Actinomycetes</taxon>
        <taxon>Micrococcales</taxon>
        <taxon>Micrococcaceae</taxon>
        <taxon>Kocuria</taxon>
    </lineage>
</organism>
<keyword evidence="3" id="KW-1185">Reference proteome</keyword>
<feature type="transmembrane region" description="Helical" evidence="1">
    <location>
        <begin position="86"/>
        <end position="105"/>
    </location>
</feature>